<dbReference type="InterPro" id="IPR036611">
    <property type="entry name" value="Trigger_fac_ribosome-bd_sf"/>
</dbReference>
<dbReference type="InterPro" id="IPR005215">
    <property type="entry name" value="Trig_fac"/>
</dbReference>
<evidence type="ECO:0000256" key="5">
    <source>
        <dbReference type="ARBA" id="ARBA00022618"/>
    </source>
</evidence>
<keyword evidence="18" id="KW-1185">Reference proteome</keyword>
<evidence type="ECO:0000259" key="16">
    <source>
        <dbReference type="PROSITE" id="PS50059"/>
    </source>
</evidence>
<dbReference type="EC" id="5.2.1.8" evidence="3 12"/>
<evidence type="ECO:0000256" key="8">
    <source>
        <dbReference type="ARBA" id="ARBA00023235"/>
    </source>
</evidence>
<evidence type="ECO:0000256" key="3">
    <source>
        <dbReference type="ARBA" id="ARBA00013194"/>
    </source>
</evidence>
<keyword evidence="6 12" id="KW-0697">Rotamase</keyword>
<feature type="coiled-coil region" evidence="15">
    <location>
        <begin position="367"/>
        <end position="398"/>
    </location>
</feature>
<dbReference type="GO" id="GO:0003755">
    <property type="term" value="F:peptidyl-prolyl cis-trans isomerase activity"/>
    <property type="evidence" value="ECO:0007669"/>
    <property type="project" value="UniProtKB-UniRule"/>
</dbReference>
<evidence type="ECO:0000256" key="15">
    <source>
        <dbReference type="SAM" id="Coils"/>
    </source>
</evidence>
<comment type="similarity">
    <text evidence="2 12 14">Belongs to the FKBP-type PPIase family. Tig subfamily.</text>
</comment>
<dbReference type="Proteomes" id="UP000070352">
    <property type="component" value="Unassembled WGS sequence"/>
</dbReference>
<comment type="subcellular location">
    <subcellularLocation>
        <location evidence="12">Cytoplasm</location>
    </subcellularLocation>
    <text evidence="12">About half TF is bound to the ribosome near the polypeptide exit tunnel while the other half is free in the cytoplasm.</text>
</comment>
<dbReference type="PIRSF" id="PIRSF003095">
    <property type="entry name" value="Trigger_factor"/>
    <property type="match status" value="1"/>
</dbReference>
<keyword evidence="9 12" id="KW-0131">Cell cycle</keyword>
<feature type="coiled-coil region" evidence="15">
    <location>
        <begin position="128"/>
        <end position="155"/>
    </location>
</feature>
<evidence type="ECO:0000256" key="14">
    <source>
        <dbReference type="RuleBase" id="RU003914"/>
    </source>
</evidence>
<evidence type="ECO:0000256" key="12">
    <source>
        <dbReference type="HAMAP-Rule" id="MF_00303"/>
    </source>
</evidence>
<keyword evidence="8 12" id="KW-0413">Isomerase</keyword>
<organism evidence="17 18">
    <name type="scientific">Tepidibacillus decaturensis</name>
    <dbReference type="NCBI Taxonomy" id="1413211"/>
    <lineage>
        <taxon>Bacteria</taxon>
        <taxon>Bacillati</taxon>
        <taxon>Bacillota</taxon>
        <taxon>Bacilli</taxon>
        <taxon>Bacillales</taxon>
        <taxon>Bacillaceae</taxon>
        <taxon>Tepidibacillus</taxon>
    </lineage>
</organism>
<name>A0A135L1W8_9BACI</name>
<dbReference type="GO" id="GO:0005737">
    <property type="term" value="C:cytoplasm"/>
    <property type="evidence" value="ECO:0007669"/>
    <property type="project" value="UniProtKB-SubCell"/>
</dbReference>
<dbReference type="PROSITE" id="PS50059">
    <property type="entry name" value="FKBP_PPIASE"/>
    <property type="match status" value="1"/>
</dbReference>
<dbReference type="InterPro" id="IPR046357">
    <property type="entry name" value="PPIase_dom_sf"/>
</dbReference>
<keyword evidence="7 12" id="KW-0143">Chaperone</keyword>
<dbReference type="GO" id="GO:0043022">
    <property type="term" value="F:ribosome binding"/>
    <property type="evidence" value="ECO:0007669"/>
    <property type="project" value="TreeGrafter"/>
</dbReference>
<gene>
    <name evidence="12 17" type="primary">tig</name>
    <name evidence="17" type="ORF">U473_02480</name>
</gene>
<evidence type="ECO:0000313" key="17">
    <source>
        <dbReference type="EMBL" id="KXG43014.1"/>
    </source>
</evidence>
<dbReference type="Pfam" id="PF05697">
    <property type="entry name" value="Trigger_N"/>
    <property type="match status" value="1"/>
</dbReference>
<accession>A0A135L1W8</accession>
<evidence type="ECO:0000256" key="6">
    <source>
        <dbReference type="ARBA" id="ARBA00023110"/>
    </source>
</evidence>
<dbReference type="AlphaFoldDB" id="A0A135L1W8"/>
<dbReference type="GO" id="GO:0051083">
    <property type="term" value="P:'de novo' cotranslational protein folding"/>
    <property type="evidence" value="ECO:0007669"/>
    <property type="project" value="TreeGrafter"/>
</dbReference>
<comment type="catalytic activity">
    <reaction evidence="1 12 13">
        <text>[protein]-peptidylproline (omega=180) = [protein]-peptidylproline (omega=0)</text>
        <dbReference type="Rhea" id="RHEA:16237"/>
        <dbReference type="Rhea" id="RHEA-COMP:10747"/>
        <dbReference type="Rhea" id="RHEA-COMP:10748"/>
        <dbReference type="ChEBI" id="CHEBI:83833"/>
        <dbReference type="ChEBI" id="CHEBI:83834"/>
        <dbReference type="EC" id="5.2.1.8"/>
    </reaction>
</comment>
<dbReference type="Gene3D" id="3.30.70.1050">
    <property type="entry name" value="Trigger factor ribosome-binding domain"/>
    <property type="match status" value="1"/>
</dbReference>
<comment type="domain">
    <text evidence="12">Consists of 3 domains; the N-terminus binds the ribosome, the middle domain has PPIase activity, while the C-terminus has intrinsic chaperone activity on its own.</text>
</comment>
<keyword evidence="12" id="KW-0963">Cytoplasm</keyword>
<dbReference type="Gene3D" id="3.10.50.40">
    <property type="match status" value="1"/>
</dbReference>
<dbReference type="GO" id="GO:0051301">
    <property type="term" value="P:cell division"/>
    <property type="evidence" value="ECO:0007669"/>
    <property type="project" value="UniProtKB-KW"/>
</dbReference>
<protein>
    <recommendedName>
        <fullName evidence="4 12">Trigger factor</fullName>
        <shortName evidence="12">TF</shortName>
        <ecNumber evidence="3 12">5.2.1.8</ecNumber>
    </recommendedName>
    <alternativeName>
        <fullName evidence="11 12">PPIase</fullName>
    </alternativeName>
</protein>
<dbReference type="InterPro" id="IPR008880">
    <property type="entry name" value="Trigger_fac_C"/>
</dbReference>
<comment type="function">
    <text evidence="10 12">Involved in protein export. Acts as a chaperone by maintaining the newly synthesized protein in an open conformation. Functions as a peptidyl-prolyl cis-trans isomerase.</text>
</comment>
<sequence length="426" mass="48517">MKASVEKKEKNQVVLQVEVEVEKVTKALDQAFKKVVKQVNVPGFRKGKVPRNIFEKRFGVEVLYNDALDILLPEAYSQAIKETKIEPVDRPEIDVEQIEQGQPFIFKATVTVKPEVQLGEYKGLEILAKDFSVKEEDIEDELKQLQNRHAELIVVEEGSVENGDIAVIDFEGFVDGVAFPGGKGNNYSLEIGSGTFIPGFEDQIIGMKKGDEKDVVVTFPENYHSEDLAGKEAIFKVVLHDIKRKQLPELNDDFAKDVDFETLDELKADIKKKLEEKAAHEEEHYRKDTVVEKAAENATVDIPEVMVNSEVDRMIKDFEQQLAYQGMNLDLYYQFSGTDENGLKEQFKKDAENHVKTNLVLDAIAKAENIEVSDEELEHELQHLAEQYQRDVEEIRQIFSARDGLEGLKADLQIRKTIDFLLEQSK</sequence>
<evidence type="ECO:0000256" key="9">
    <source>
        <dbReference type="ARBA" id="ARBA00023306"/>
    </source>
</evidence>
<dbReference type="STRING" id="1413211.U473_02480"/>
<evidence type="ECO:0000256" key="4">
    <source>
        <dbReference type="ARBA" id="ARBA00016902"/>
    </source>
</evidence>
<evidence type="ECO:0000313" key="18">
    <source>
        <dbReference type="Proteomes" id="UP000070352"/>
    </source>
</evidence>
<evidence type="ECO:0000256" key="10">
    <source>
        <dbReference type="ARBA" id="ARBA00024849"/>
    </source>
</evidence>
<dbReference type="SUPFAM" id="SSF102735">
    <property type="entry name" value="Trigger factor ribosome-binding domain"/>
    <property type="match status" value="1"/>
</dbReference>
<dbReference type="SUPFAM" id="SSF54534">
    <property type="entry name" value="FKBP-like"/>
    <property type="match status" value="1"/>
</dbReference>
<keyword evidence="5 12" id="KW-0132">Cell division</keyword>
<dbReference type="HAMAP" id="MF_00303">
    <property type="entry name" value="Trigger_factor_Tig"/>
    <property type="match status" value="1"/>
</dbReference>
<evidence type="ECO:0000256" key="2">
    <source>
        <dbReference type="ARBA" id="ARBA00005464"/>
    </source>
</evidence>
<dbReference type="InterPro" id="IPR001179">
    <property type="entry name" value="PPIase_FKBP_dom"/>
</dbReference>
<evidence type="ECO:0000256" key="13">
    <source>
        <dbReference type="PROSITE-ProRule" id="PRU00277"/>
    </source>
</evidence>
<evidence type="ECO:0000256" key="11">
    <source>
        <dbReference type="ARBA" id="ARBA00029986"/>
    </source>
</evidence>
<dbReference type="FunFam" id="3.10.50.40:FF:000001">
    <property type="entry name" value="Trigger factor"/>
    <property type="match status" value="1"/>
</dbReference>
<comment type="caution">
    <text evidence="17">The sequence shown here is derived from an EMBL/GenBank/DDBJ whole genome shotgun (WGS) entry which is preliminary data.</text>
</comment>
<evidence type="ECO:0000256" key="7">
    <source>
        <dbReference type="ARBA" id="ARBA00023186"/>
    </source>
</evidence>
<dbReference type="GO" id="GO:0015031">
    <property type="term" value="P:protein transport"/>
    <property type="evidence" value="ECO:0007669"/>
    <property type="project" value="UniProtKB-UniRule"/>
</dbReference>
<dbReference type="NCBIfam" id="TIGR00115">
    <property type="entry name" value="tig"/>
    <property type="match status" value="1"/>
</dbReference>
<keyword evidence="15" id="KW-0175">Coiled coil</keyword>
<dbReference type="RefSeq" id="WP_068723004.1">
    <property type="nucleotide sequence ID" value="NZ_LSKU01000001.1"/>
</dbReference>
<dbReference type="InterPro" id="IPR008881">
    <property type="entry name" value="Trigger_fac_ribosome-bd_bac"/>
</dbReference>
<dbReference type="InterPro" id="IPR037041">
    <property type="entry name" value="Trigger_fac_C_sf"/>
</dbReference>
<dbReference type="PANTHER" id="PTHR30560:SF3">
    <property type="entry name" value="TRIGGER FACTOR-LIKE PROTEIN TIG, CHLOROPLASTIC"/>
    <property type="match status" value="1"/>
</dbReference>
<dbReference type="GO" id="GO:0043335">
    <property type="term" value="P:protein unfolding"/>
    <property type="evidence" value="ECO:0007669"/>
    <property type="project" value="TreeGrafter"/>
</dbReference>
<dbReference type="Pfam" id="PF00254">
    <property type="entry name" value="FKBP_C"/>
    <property type="match status" value="1"/>
</dbReference>
<proteinExistence type="inferred from homology"/>
<reference evidence="17 18" key="1">
    <citation type="submission" date="2016-02" db="EMBL/GenBank/DDBJ databases">
        <title>Draft Genome for Tepidibacillus decaturensis nov. sp. Strain Z9, an Anaerobic, Moderately Thermophilic and Heterotrophic Bacterium from Deep Subsurface of the Illinois Basin, USA.</title>
        <authorList>
            <person name="Dong Y."/>
            <person name="Chang J.Y."/>
            <person name="Sanford R."/>
            <person name="Fouke B.W."/>
        </authorList>
    </citation>
    <scope>NUCLEOTIDE SEQUENCE [LARGE SCALE GENOMIC DNA]</scope>
    <source>
        <strain evidence="17 18">Z9</strain>
    </source>
</reference>
<dbReference type="EMBL" id="LSKU01000001">
    <property type="protein sequence ID" value="KXG43014.1"/>
    <property type="molecule type" value="Genomic_DNA"/>
</dbReference>
<dbReference type="SUPFAM" id="SSF109998">
    <property type="entry name" value="Triger factor/SurA peptide-binding domain-like"/>
    <property type="match status" value="1"/>
</dbReference>
<dbReference type="GO" id="GO:0044183">
    <property type="term" value="F:protein folding chaperone"/>
    <property type="evidence" value="ECO:0007669"/>
    <property type="project" value="TreeGrafter"/>
</dbReference>
<dbReference type="InterPro" id="IPR027304">
    <property type="entry name" value="Trigger_fact/SurA_dom_sf"/>
</dbReference>
<evidence type="ECO:0000256" key="1">
    <source>
        <dbReference type="ARBA" id="ARBA00000971"/>
    </source>
</evidence>
<feature type="domain" description="PPIase FKBP-type" evidence="16">
    <location>
        <begin position="163"/>
        <end position="248"/>
    </location>
</feature>
<dbReference type="Pfam" id="PF05698">
    <property type="entry name" value="Trigger_C"/>
    <property type="match status" value="1"/>
</dbReference>
<dbReference type="Gene3D" id="1.10.3120.10">
    <property type="entry name" value="Trigger factor, C-terminal domain"/>
    <property type="match status" value="1"/>
</dbReference>
<dbReference type="PANTHER" id="PTHR30560">
    <property type="entry name" value="TRIGGER FACTOR CHAPERONE AND PEPTIDYL-PROLYL CIS/TRANS ISOMERASE"/>
    <property type="match status" value="1"/>
</dbReference>
<dbReference type="OrthoDB" id="9767721at2"/>